<reference evidence="1 2" key="1">
    <citation type="submission" date="2018-01" db="EMBL/GenBank/DDBJ databases">
        <title>Bacillales members from the olive rhizosphere are effective biological control agents against Verticillium dahliae.</title>
        <authorList>
            <person name="Gomez-Lama C."/>
            <person name="Legarda G."/>
            <person name="Ruano-Rosa D."/>
            <person name="Pizarro-Tobias P."/>
            <person name="Valverde-Corredor A."/>
            <person name="Niqui J.L."/>
            <person name="Trivino J.C."/>
            <person name="Roca A."/>
            <person name="Mercado-Blanco J."/>
        </authorList>
    </citation>
    <scope>NUCLEOTIDE SEQUENCE [LARGE SCALE GENOMIC DNA]</scope>
    <source>
        <strain evidence="1 2">PIC167</strain>
    </source>
</reference>
<evidence type="ECO:0000313" key="1">
    <source>
        <dbReference type="EMBL" id="TKH43465.1"/>
    </source>
</evidence>
<gene>
    <name evidence="1" type="ORF">C1I60_14330</name>
</gene>
<name>A0A4U2PVC1_9BACL</name>
<comment type="caution">
    <text evidence="1">The sequence shown here is derived from an EMBL/GenBank/DDBJ whole genome shotgun (WGS) entry which is preliminary data.</text>
</comment>
<sequence length="112" mass="12786">MTNIAKEAELKQVEKVEDTSQYTLKFDKPWDFEGEKYTELKFDFNKCNGRKLIALTKRLELSDIKTPVKAISMEFQAAVCAEAASVPMELILELPGNYFSKVTVMAQNFLLL</sequence>
<evidence type="ECO:0000313" key="2">
    <source>
        <dbReference type="Proteomes" id="UP000308114"/>
    </source>
</evidence>
<dbReference type="RefSeq" id="WP_137062341.1">
    <property type="nucleotide sequence ID" value="NZ_PNXQ01000013.1"/>
</dbReference>
<protein>
    <submittedName>
        <fullName evidence="1">Phage tail assembly protein</fullName>
    </submittedName>
</protein>
<dbReference type="Proteomes" id="UP000308114">
    <property type="component" value="Unassembled WGS sequence"/>
</dbReference>
<accession>A0A4U2PVC1</accession>
<dbReference type="EMBL" id="PNXQ01000013">
    <property type="protein sequence ID" value="TKH43465.1"/>
    <property type="molecule type" value="Genomic_DNA"/>
</dbReference>
<proteinExistence type="predicted"/>
<organism evidence="1 2">
    <name type="scientific">Paenibacillus terrae</name>
    <dbReference type="NCBI Taxonomy" id="159743"/>
    <lineage>
        <taxon>Bacteria</taxon>
        <taxon>Bacillati</taxon>
        <taxon>Bacillota</taxon>
        <taxon>Bacilli</taxon>
        <taxon>Bacillales</taxon>
        <taxon>Paenibacillaceae</taxon>
        <taxon>Paenibacillus</taxon>
    </lineage>
</organism>
<dbReference type="AlphaFoldDB" id="A0A4U2PVC1"/>